<comment type="caution">
    <text evidence="1">The sequence shown here is derived from an EMBL/GenBank/DDBJ whole genome shotgun (WGS) entry which is preliminary data.</text>
</comment>
<dbReference type="AlphaFoldDB" id="A0A9W7BH51"/>
<dbReference type="Proteomes" id="UP001162640">
    <property type="component" value="Unassembled WGS sequence"/>
</dbReference>
<reference evidence="2" key="1">
    <citation type="journal article" date="2023" name="Commun. Biol.">
        <title>Genome analysis of Parmales, the sister group of diatoms, reveals the evolutionary specialization of diatoms from phago-mixotrophs to photoautotrophs.</title>
        <authorList>
            <person name="Ban H."/>
            <person name="Sato S."/>
            <person name="Yoshikawa S."/>
            <person name="Yamada K."/>
            <person name="Nakamura Y."/>
            <person name="Ichinomiya M."/>
            <person name="Sato N."/>
            <person name="Blanc-Mathieu R."/>
            <person name="Endo H."/>
            <person name="Kuwata A."/>
            <person name="Ogata H."/>
        </authorList>
    </citation>
    <scope>NUCLEOTIDE SEQUENCE [LARGE SCALE GENOMIC DNA]</scope>
</reference>
<dbReference type="EMBL" id="BLQM01000370">
    <property type="protein sequence ID" value="GMH86080.1"/>
    <property type="molecule type" value="Genomic_DNA"/>
</dbReference>
<proteinExistence type="predicted"/>
<gene>
    <name evidence="1" type="ORF">TL16_g10428</name>
</gene>
<name>A0A9W7BH51_9STRA</name>
<evidence type="ECO:0000313" key="2">
    <source>
        <dbReference type="Proteomes" id="UP001162640"/>
    </source>
</evidence>
<accession>A0A9W7BH51</accession>
<sequence>MILSRFPQLFVPVRVTFTEMIADCAYRLVSKTSTSLGRDAIRIELVLVNTLNESSLLVRRPIMGRGFLVFGNAVFT</sequence>
<organism evidence="1 2">
    <name type="scientific">Triparma laevis f. inornata</name>
    <dbReference type="NCBI Taxonomy" id="1714386"/>
    <lineage>
        <taxon>Eukaryota</taxon>
        <taxon>Sar</taxon>
        <taxon>Stramenopiles</taxon>
        <taxon>Ochrophyta</taxon>
        <taxon>Bolidophyceae</taxon>
        <taxon>Parmales</taxon>
        <taxon>Triparmaceae</taxon>
        <taxon>Triparma</taxon>
    </lineage>
</organism>
<evidence type="ECO:0000313" key="1">
    <source>
        <dbReference type="EMBL" id="GMH86080.1"/>
    </source>
</evidence>
<protein>
    <submittedName>
        <fullName evidence="1">Uncharacterized protein</fullName>
    </submittedName>
</protein>